<accession>A0AAV4SG21</accession>
<evidence type="ECO:0000313" key="1">
    <source>
        <dbReference type="EMBL" id="GIY33353.1"/>
    </source>
</evidence>
<dbReference type="Proteomes" id="UP001054945">
    <property type="component" value="Unassembled WGS sequence"/>
</dbReference>
<protein>
    <submittedName>
        <fullName evidence="1">Uncharacterized protein</fullName>
    </submittedName>
</protein>
<reference evidence="1 2" key="1">
    <citation type="submission" date="2021-06" db="EMBL/GenBank/DDBJ databases">
        <title>Caerostris extrusa draft genome.</title>
        <authorList>
            <person name="Kono N."/>
            <person name="Arakawa K."/>
        </authorList>
    </citation>
    <scope>NUCLEOTIDE SEQUENCE [LARGE SCALE GENOMIC DNA]</scope>
</reference>
<evidence type="ECO:0000313" key="2">
    <source>
        <dbReference type="Proteomes" id="UP001054945"/>
    </source>
</evidence>
<dbReference type="EMBL" id="BPLR01009627">
    <property type="protein sequence ID" value="GIY33353.1"/>
    <property type="molecule type" value="Genomic_DNA"/>
</dbReference>
<comment type="caution">
    <text evidence="1">The sequence shown here is derived from an EMBL/GenBank/DDBJ whole genome shotgun (WGS) entry which is preliminary data.</text>
</comment>
<keyword evidence="2" id="KW-1185">Reference proteome</keyword>
<gene>
    <name evidence="1" type="ORF">CEXT_155301</name>
</gene>
<dbReference type="AlphaFoldDB" id="A0AAV4SG21"/>
<organism evidence="1 2">
    <name type="scientific">Caerostris extrusa</name>
    <name type="common">Bark spider</name>
    <name type="synonym">Caerostris bankana</name>
    <dbReference type="NCBI Taxonomy" id="172846"/>
    <lineage>
        <taxon>Eukaryota</taxon>
        <taxon>Metazoa</taxon>
        <taxon>Ecdysozoa</taxon>
        <taxon>Arthropoda</taxon>
        <taxon>Chelicerata</taxon>
        <taxon>Arachnida</taxon>
        <taxon>Araneae</taxon>
        <taxon>Araneomorphae</taxon>
        <taxon>Entelegynae</taxon>
        <taxon>Araneoidea</taxon>
        <taxon>Araneidae</taxon>
        <taxon>Caerostris</taxon>
    </lineage>
</organism>
<proteinExistence type="predicted"/>
<name>A0AAV4SG21_CAEEX</name>
<sequence length="104" mass="11648">MSSDRAISRPVFTQKFNSAKSPAMACLCHKMQSETNKPIRPLKFPIGAASCPFLLTLQKRLDRALVLAYLIEYVSPVVQESCNRLEDTIRIDLIVAVSRFANCC</sequence>